<keyword evidence="7 8" id="KW-0694">RNA-binding</keyword>
<evidence type="ECO:0000256" key="2">
    <source>
        <dbReference type="ARBA" id="ARBA00022490"/>
    </source>
</evidence>
<keyword evidence="5" id="KW-0862">Zinc</keyword>
<evidence type="ECO:0000256" key="3">
    <source>
        <dbReference type="ARBA" id="ARBA00022723"/>
    </source>
</evidence>
<dbReference type="GO" id="GO:0003723">
    <property type="term" value="F:RNA binding"/>
    <property type="evidence" value="ECO:0007669"/>
    <property type="project" value="UniProtKB-UniRule"/>
</dbReference>
<feature type="domain" description="Nanos-type" evidence="10">
    <location>
        <begin position="90"/>
        <end position="144"/>
    </location>
</feature>
<dbReference type="PANTHER" id="PTHR12887">
    <property type="entry name" value="NANOS PROTEIN"/>
    <property type="match status" value="1"/>
</dbReference>
<evidence type="ECO:0000256" key="6">
    <source>
        <dbReference type="ARBA" id="ARBA00022845"/>
    </source>
</evidence>
<accession>A0A5S9EQB5</accession>
<evidence type="ECO:0000259" key="10">
    <source>
        <dbReference type="PROSITE" id="PS51522"/>
    </source>
</evidence>
<reference evidence="11" key="1">
    <citation type="journal article" date="2019" name="Biol. Reprod.">
        <title>Specific visualization of live type A spermatogonia of Pacific bluefin tuna using fluorescent dye-conjugated antibodies.</title>
        <authorList>
            <person name="Ichida K."/>
            <person name="Kawamura W."/>
            <person name="Miwa M."/>
            <person name="Iwasaki Y."/>
            <person name="Kubakawa T."/>
            <person name="Hayashi M."/>
            <person name="Yazawa R."/>
            <person name="Yoshizaki G."/>
        </authorList>
    </citation>
    <scope>NUCLEOTIDE SEQUENCE</scope>
</reference>
<comment type="subcellular location">
    <subcellularLocation>
        <location evidence="1">Cytoplasm</location>
    </subcellularLocation>
</comment>
<evidence type="ECO:0000256" key="7">
    <source>
        <dbReference type="ARBA" id="ARBA00022884"/>
    </source>
</evidence>
<keyword evidence="6 8" id="KW-0810">Translation regulation</keyword>
<name>A0A5S9EQB5_THUOR</name>
<dbReference type="Gene3D" id="4.10.60.30">
    <property type="entry name" value="Nanos, RNA-binding domain"/>
    <property type="match status" value="1"/>
</dbReference>
<dbReference type="InterPro" id="IPR038129">
    <property type="entry name" value="Nanos_sf"/>
</dbReference>
<feature type="compositionally biased region" description="Polar residues" evidence="9">
    <location>
        <begin position="70"/>
        <end position="80"/>
    </location>
</feature>
<evidence type="ECO:0000256" key="9">
    <source>
        <dbReference type="SAM" id="MobiDB-lite"/>
    </source>
</evidence>
<dbReference type="EMBL" id="LC458468">
    <property type="protein sequence ID" value="BBI28322.1"/>
    <property type="molecule type" value="Genomic_DNA"/>
</dbReference>
<dbReference type="PROSITE" id="PS51522">
    <property type="entry name" value="ZF_NANOS"/>
    <property type="match status" value="1"/>
</dbReference>
<evidence type="ECO:0000313" key="11">
    <source>
        <dbReference type="EMBL" id="BBI28322.1"/>
    </source>
</evidence>
<keyword evidence="2" id="KW-0963">Cytoplasm</keyword>
<dbReference type="Pfam" id="PF05741">
    <property type="entry name" value="zf-nanos"/>
    <property type="match status" value="1"/>
</dbReference>
<keyword evidence="3" id="KW-0479">Metal-binding</keyword>
<protein>
    <submittedName>
        <fullName evidence="11">Nanos2 like protein</fullName>
    </submittedName>
</protein>
<proteinExistence type="inferred from homology"/>
<dbReference type="InterPro" id="IPR008705">
    <property type="entry name" value="Nanos/Xcar2"/>
</dbReference>
<dbReference type="GO" id="GO:0005737">
    <property type="term" value="C:cytoplasm"/>
    <property type="evidence" value="ECO:0007669"/>
    <property type="project" value="UniProtKB-SubCell"/>
</dbReference>
<evidence type="ECO:0000256" key="4">
    <source>
        <dbReference type="ARBA" id="ARBA00022771"/>
    </source>
</evidence>
<dbReference type="GO" id="GO:0008270">
    <property type="term" value="F:zinc ion binding"/>
    <property type="evidence" value="ECO:0007669"/>
    <property type="project" value="UniProtKB-KW"/>
</dbReference>
<keyword evidence="4 8" id="KW-0863">Zinc-finger</keyword>
<feature type="region of interest" description="Disordered" evidence="9">
    <location>
        <begin position="42"/>
        <end position="80"/>
    </location>
</feature>
<feature type="non-terminal residue" evidence="11">
    <location>
        <position position="1"/>
    </location>
</feature>
<evidence type="ECO:0000256" key="5">
    <source>
        <dbReference type="ARBA" id="ARBA00022833"/>
    </source>
</evidence>
<evidence type="ECO:0000256" key="1">
    <source>
        <dbReference type="ARBA" id="ARBA00004496"/>
    </source>
</evidence>
<organism evidence="11">
    <name type="scientific">Thunnus orientalis</name>
    <name type="common">North Pacific bluefin tuna</name>
    <name type="synonym">Thunnus thynnus orientalis</name>
    <dbReference type="NCBI Taxonomy" id="8238"/>
    <lineage>
        <taxon>Eukaryota</taxon>
        <taxon>Metazoa</taxon>
        <taxon>Chordata</taxon>
        <taxon>Craniata</taxon>
        <taxon>Vertebrata</taxon>
        <taxon>Euteleostomi</taxon>
        <taxon>Actinopterygii</taxon>
        <taxon>Neopterygii</taxon>
        <taxon>Teleostei</taxon>
        <taxon>Neoteleostei</taxon>
        <taxon>Acanthomorphata</taxon>
        <taxon>Pelagiaria</taxon>
        <taxon>Scombriformes</taxon>
        <taxon>Scombridae</taxon>
        <taxon>Thunnus</taxon>
    </lineage>
</organism>
<feature type="compositionally biased region" description="Basic and acidic residues" evidence="9">
    <location>
        <begin position="42"/>
        <end position="55"/>
    </location>
</feature>
<evidence type="ECO:0000256" key="8">
    <source>
        <dbReference type="PROSITE-ProRule" id="PRU00855"/>
    </source>
</evidence>
<feature type="non-terminal residue" evidence="11">
    <location>
        <position position="160"/>
    </location>
</feature>
<dbReference type="InterPro" id="IPR024161">
    <property type="entry name" value="Znf_nanos-typ"/>
</dbReference>
<dbReference type="AlphaFoldDB" id="A0A5S9EQB5"/>
<comment type="similarity">
    <text evidence="8">Belongs to the nanos family.</text>
</comment>
<dbReference type="GO" id="GO:0006417">
    <property type="term" value="P:regulation of translation"/>
    <property type="evidence" value="ECO:0007669"/>
    <property type="project" value="UniProtKB-UniRule"/>
</dbReference>
<sequence>MTATQRQLALRNSLISDGDCFDMWHDYMNLGRLLVKLSAGRETDHKDSEGPKKQEAAPWSHISRSEDSKNSTGSSPVSSLLDTSCSRIDYCRFCKQNGESAKVYHSHRLKSEDGKVTCPILWSYTCPICEATGDRAHTRRHCPQAQRQEAARMLPRSRFW</sequence>